<evidence type="ECO:0000313" key="2">
    <source>
        <dbReference type="Proteomes" id="UP000183832"/>
    </source>
</evidence>
<proteinExistence type="predicted"/>
<evidence type="ECO:0000313" key="1">
    <source>
        <dbReference type="EMBL" id="CRL02652.1"/>
    </source>
</evidence>
<protein>
    <submittedName>
        <fullName evidence="1">CLUMA_CG016045, isoform A</fullName>
    </submittedName>
</protein>
<dbReference type="AlphaFoldDB" id="A0A1J1ISV2"/>
<keyword evidence="2" id="KW-1185">Reference proteome</keyword>
<reference evidence="1 2" key="1">
    <citation type="submission" date="2015-04" db="EMBL/GenBank/DDBJ databases">
        <authorList>
            <person name="Syromyatnikov M.Y."/>
            <person name="Popov V.N."/>
        </authorList>
    </citation>
    <scope>NUCLEOTIDE SEQUENCE [LARGE SCALE GENOMIC DNA]</scope>
</reference>
<gene>
    <name evidence="1" type="ORF">CLUMA_CG016045</name>
</gene>
<dbReference type="EMBL" id="CVRI01000058">
    <property type="protein sequence ID" value="CRL02652.1"/>
    <property type="molecule type" value="Genomic_DNA"/>
</dbReference>
<organism evidence="1 2">
    <name type="scientific">Clunio marinus</name>
    <dbReference type="NCBI Taxonomy" id="568069"/>
    <lineage>
        <taxon>Eukaryota</taxon>
        <taxon>Metazoa</taxon>
        <taxon>Ecdysozoa</taxon>
        <taxon>Arthropoda</taxon>
        <taxon>Hexapoda</taxon>
        <taxon>Insecta</taxon>
        <taxon>Pterygota</taxon>
        <taxon>Neoptera</taxon>
        <taxon>Endopterygota</taxon>
        <taxon>Diptera</taxon>
        <taxon>Nematocera</taxon>
        <taxon>Chironomoidea</taxon>
        <taxon>Chironomidae</taxon>
        <taxon>Clunio</taxon>
    </lineage>
</organism>
<accession>A0A1J1ISV2</accession>
<sequence length="143" mass="17357">MQQMLLLFWKNHHNNRTIWSFRLSFLYNEKPVGLREKRGNREKKINVSIKFYQQTTISEVGREKILQRRHEMREKVKELELVVRSEKGSSTHKTIICLPRIWDDKKYKRMYNVAYELAHVGRRVGLREMLADFEIGKDRDHDL</sequence>
<dbReference type="Proteomes" id="UP000183832">
    <property type="component" value="Unassembled WGS sequence"/>
</dbReference>
<name>A0A1J1ISV2_9DIPT</name>